<dbReference type="GO" id="GO:0005615">
    <property type="term" value="C:extracellular space"/>
    <property type="evidence" value="ECO:0007669"/>
    <property type="project" value="TreeGrafter"/>
</dbReference>
<reference evidence="4" key="1">
    <citation type="submission" date="2016-06" db="UniProtKB">
        <authorList>
            <consortium name="WormBaseParasite"/>
        </authorList>
    </citation>
    <scope>IDENTIFICATION</scope>
</reference>
<sequence length="478" mass="54910">MLDSFEVPDGRLRNGDDCTARLDAGAPRCNIRMITRFLLSDGQNVVQYLCQLTSGENVVSFSTRARYCEWFNPQKFKYNGPPQDATLTVYVFERHWLFASFDIIDEIVIKLRKDAIATQRLTVINNRSEDAASTRMSLSYEIHYEKVMCNMEEISGGWTIIQRRSTGELSFERNWTEYQSFFGTKNMSEYWLGLDAMNALTSQEPMALRVDLHNCEGKKFYQLYCRLQVGNLSTNYALRVSNVSHGNAMDSLNYRIAQQSKLNGIPFSTPDKDNDRSANRNWAALTSSGFWFNNGAVANLNGMYNSSCSNHLTGYGTNGITWFTAEASLKRGFRSTKVSILLKSFENPSGKLQDGHFCHTHWWGQPAPCDIHMKISFKPKRRYSEVVPVHRDLGQLTRGNNKVTFLPGHRYGQWQNPEIFVYDGPWNGFRLTVEVYDISWFKKAYLPIYTIHLAVDSRFPKDNIFITRMRKRGAGDIL</sequence>
<dbReference type="SMART" id="SM00186">
    <property type="entry name" value="FBG"/>
    <property type="match status" value="1"/>
</dbReference>
<name>A0A183IWL1_9BILA</name>
<evidence type="ECO:0000313" key="2">
    <source>
        <dbReference type="EMBL" id="VDP15033.1"/>
    </source>
</evidence>
<gene>
    <name evidence="2" type="ORF">SBAD_LOCUS8008</name>
</gene>
<dbReference type="PROSITE" id="PS51406">
    <property type="entry name" value="FIBRINOGEN_C_2"/>
    <property type="match status" value="1"/>
</dbReference>
<evidence type="ECO:0000313" key="4">
    <source>
        <dbReference type="WBParaSite" id="SBAD_0000830701-mRNA-1"/>
    </source>
</evidence>
<proteinExistence type="predicted"/>
<evidence type="ECO:0000259" key="1">
    <source>
        <dbReference type="PROSITE" id="PS51406"/>
    </source>
</evidence>
<dbReference type="AlphaFoldDB" id="A0A183IWL1"/>
<organism evidence="4">
    <name type="scientific">Soboliphyme baturini</name>
    <dbReference type="NCBI Taxonomy" id="241478"/>
    <lineage>
        <taxon>Eukaryota</taxon>
        <taxon>Metazoa</taxon>
        <taxon>Ecdysozoa</taxon>
        <taxon>Nematoda</taxon>
        <taxon>Enoplea</taxon>
        <taxon>Dorylaimia</taxon>
        <taxon>Dioctophymatida</taxon>
        <taxon>Dioctophymatoidea</taxon>
        <taxon>Soboliphymatidae</taxon>
        <taxon>Soboliphyme</taxon>
    </lineage>
</organism>
<evidence type="ECO:0000313" key="3">
    <source>
        <dbReference type="Proteomes" id="UP000270296"/>
    </source>
</evidence>
<reference evidence="2 3" key="2">
    <citation type="submission" date="2018-11" db="EMBL/GenBank/DDBJ databases">
        <authorList>
            <consortium name="Pathogen Informatics"/>
        </authorList>
    </citation>
    <scope>NUCLEOTIDE SEQUENCE [LARGE SCALE GENOMIC DNA]</scope>
</reference>
<dbReference type="InterPro" id="IPR014716">
    <property type="entry name" value="Fibrinogen_a/b/g_C_1"/>
</dbReference>
<dbReference type="Proteomes" id="UP000270296">
    <property type="component" value="Unassembled WGS sequence"/>
</dbReference>
<keyword evidence="3" id="KW-1185">Reference proteome</keyword>
<protein>
    <submittedName>
        <fullName evidence="4">Fibrinogen C-terminal domain-containing protein</fullName>
    </submittedName>
</protein>
<dbReference type="Gene3D" id="3.90.215.10">
    <property type="entry name" value="Gamma Fibrinogen, chain A, domain 1"/>
    <property type="match status" value="1"/>
</dbReference>
<dbReference type="InterPro" id="IPR002181">
    <property type="entry name" value="Fibrinogen_a/b/g_C_dom"/>
</dbReference>
<dbReference type="InterPro" id="IPR050373">
    <property type="entry name" value="Fibrinogen_C-term_domain"/>
</dbReference>
<dbReference type="InterPro" id="IPR036056">
    <property type="entry name" value="Fibrinogen-like_C"/>
</dbReference>
<dbReference type="Pfam" id="PF00147">
    <property type="entry name" value="Fibrinogen_C"/>
    <property type="match status" value="1"/>
</dbReference>
<accession>A0A183IWL1</accession>
<feature type="domain" description="Fibrinogen C-terminal" evidence="1">
    <location>
        <begin position="112"/>
        <end position="344"/>
    </location>
</feature>
<dbReference type="PANTHER" id="PTHR19143">
    <property type="entry name" value="FIBRINOGEN/TENASCIN/ANGIOPOEITIN"/>
    <property type="match status" value="1"/>
</dbReference>
<dbReference type="OrthoDB" id="7972392at2759"/>
<dbReference type="WBParaSite" id="SBAD_0000830701-mRNA-1">
    <property type="protein sequence ID" value="SBAD_0000830701-mRNA-1"/>
    <property type="gene ID" value="SBAD_0000830701"/>
</dbReference>
<dbReference type="Gene3D" id="4.10.530.10">
    <property type="entry name" value="Gamma-fibrinogen Carboxyl Terminal Fragment, domain 2"/>
    <property type="match status" value="1"/>
</dbReference>
<dbReference type="SUPFAM" id="SSF56496">
    <property type="entry name" value="Fibrinogen C-terminal domain-like"/>
    <property type="match status" value="1"/>
</dbReference>
<dbReference type="PANTHER" id="PTHR19143:SF394">
    <property type="entry name" value="ANGIOPOIETIN-RELATED PROTEIN 3-LIKE"/>
    <property type="match status" value="1"/>
</dbReference>
<dbReference type="EMBL" id="UZAM01011158">
    <property type="protein sequence ID" value="VDP15033.1"/>
    <property type="molecule type" value="Genomic_DNA"/>
</dbReference>